<accession>A0ABU0AAQ7</accession>
<dbReference type="RefSeq" id="WP_307470999.1">
    <property type="nucleotide sequence ID" value="NZ_JAUSUB010000001.1"/>
</dbReference>
<protein>
    <submittedName>
        <fullName evidence="2">Transcriptional regulator of heat shock response</fullName>
    </submittedName>
</protein>
<reference evidence="2 3" key="1">
    <citation type="submission" date="2023-07" db="EMBL/GenBank/DDBJ databases">
        <title>Genomic Encyclopedia of Type Strains, Phase IV (KMG-IV): sequencing the most valuable type-strain genomes for metagenomic binning, comparative biology and taxonomic classification.</title>
        <authorList>
            <person name="Goeker M."/>
        </authorList>
    </citation>
    <scope>NUCLEOTIDE SEQUENCE [LARGE SCALE GENOMIC DNA]</scope>
    <source>
        <strain evidence="2 3">DSM 23494</strain>
    </source>
</reference>
<name>A0ABU0AAQ7_9BACI</name>
<sequence>MNKLNDLDEKMNRTVFKDIKFEANHKEKVFEGIKKKKSTYKFPSLRYVLASTFSVAVTISVLIIFLNIYDFNLTSIQNEQVDHSNNATDHDINEVTNLLNSYLHALETNDVSLLVEYSNDIRFPNKDEQKEQYLSIEQQISDTKIVELNRVNEIKFEATIELVDDGDMSELKLPIEKQKSNEWIIIVGQDL</sequence>
<keyword evidence="1" id="KW-0472">Membrane</keyword>
<proteinExistence type="predicted"/>
<dbReference type="EMBL" id="JAUSUB010000001">
    <property type="protein sequence ID" value="MDQ0268332.1"/>
    <property type="molecule type" value="Genomic_DNA"/>
</dbReference>
<feature type="transmembrane region" description="Helical" evidence="1">
    <location>
        <begin position="45"/>
        <end position="69"/>
    </location>
</feature>
<dbReference type="Proteomes" id="UP001238088">
    <property type="component" value="Unassembled WGS sequence"/>
</dbReference>
<keyword evidence="1" id="KW-0812">Transmembrane</keyword>
<evidence type="ECO:0000256" key="1">
    <source>
        <dbReference type="SAM" id="Phobius"/>
    </source>
</evidence>
<keyword evidence="3" id="KW-1185">Reference proteome</keyword>
<evidence type="ECO:0000313" key="3">
    <source>
        <dbReference type="Proteomes" id="UP001238088"/>
    </source>
</evidence>
<gene>
    <name evidence="2" type="ORF">J2S17_000201</name>
</gene>
<comment type="caution">
    <text evidence="2">The sequence shown here is derived from an EMBL/GenBank/DDBJ whole genome shotgun (WGS) entry which is preliminary data.</text>
</comment>
<keyword evidence="2" id="KW-0346">Stress response</keyword>
<organism evidence="2 3">
    <name type="scientific">Cytobacillus purgationiresistens</name>
    <dbReference type="NCBI Taxonomy" id="863449"/>
    <lineage>
        <taxon>Bacteria</taxon>
        <taxon>Bacillati</taxon>
        <taxon>Bacillota</taxon>
        <taxon>Bacilli</taxon>
        <taxon>Bacillales</taxon>
        <taxon>Bacillaceae</taxon>
        <taxon>Cytobacillus</taxon>
    </lineage>
</organism>
<keyword evidence="1" id="KW-1133">Transmembrane helix</keyword>
<evidence type="ECO:0000313" key="2">
    <source>
        <dbReference type="EMBL" id="MDQ0268332.1"/>
    </source>
</evidence>